<gene>
    <name evidence="1" type="ORF">ACFS27_03295</name>
</gene>
<comment type="caution">
    <text evidence="1">The sequence shown here is derived from an EMBL/GenBank/DDBJ whole genome shotgun (WGS) entry which is preliminary data.</text>
</comment>
<dbReference type="EMBL" id="JBHUOG010000001">
    <property type="protein sequence ID" value="MFD2792566.1"/>
    <property type="molecule type" value="Genomic_DNA"/>
</dbReference>
<dbReference type="RefSeq" id="WP_377180311.1">
    <property type="nucleotide sequence ID" value="NZ_JBHUOG010000001.1"/>
</dbReference>
<dbReference type="Proteomes" id="UP001597479">
    <property type="component" value="Unassembled WGS sequence"/>
</dbReference>
<keyword evidence="2" id="KW-1185">Reference proteome</keyword>
<evidence type="ECO:0000313" key="1">
    <source>
        <dbReference type="EMBL" id="MFD2792566.1"/>
    </source>
</evidence>
<protein>
    <submittedName>
        <fullName evidence="1">Uncharacterized protein</fullName>
    </submittedName>
</protein>
<sequence>MTTLTPGTTIKTPDTLDAAPVGTVVRDADGDLWARNSHPGRRGWTGLTPGCAEATSDDLTDEGPLVVVSVPLSSTPDAPTTPADLAAHIAAELEGTMPQRLDHAIVTTGYNRTDVAMRVRVQGVDLDAPDGVWVREFDVLVREAMTW</sequence>
<proteinExistence type="predicted"/>
<organism evidence="1 2">
    <name type="scientific">Promicromonospora vindobonensis</name>
    <dbReference type="NCBI Taxonomy" id="195748"/>
    <lineage>
        <taxon>Bacteria</taxon>
        <taxon>Bacillati</taxon>
        <taxon>Actinomycetota</taxon>
        <taxon>Actinomycetes</taxon>
        <taxon>Micrococcales</taxon>
        <taxon>Promicromonosporaceae</taxon>
        <taxon>Promicromonospora</taxon>
    </lineage>
</organism>
<accession>A0ABW5VRD2</accession>
<reference evidence="2" key="1">
    <citation type="journal article" date="2019" name="Int. J. Syst. Evol. Microbiol.">
        <title>The Global Catalogue of Microorganisms (GCM) 10K type strain sequencing project: providing services to taxonomists for standard genome sequencing and annotation.</title>
        <authorList>
            <consortium name="The Broad Institute Genomics Platform"/>
            <consortium name="The Broad Institute Genome Sequencing Center for Infectious Disease"/>
            <person name="Wu L."/>
            <person name="Ma J."/>
        </authorList>
    </citation>
    <scope>NUCLEOTIDE SEQUENCE [LARGE SCALE GENOMIC DNA]</scope>
    <source>
        <strain evidence="2">CCM 7044</strain>
    </source>
</reference>
<evidence type="ECO:0000313" key="2">
    <source>
        <dbReference type="Proteomes" id="UP001597479"/>
    </source>
</evidence>
<name>A0ABW5VRD2_9MICO</name>